<organism evidence="1 3">
    <name type="scientific">Vitis vinifera</name>
    <name type="common">Grape</name>
    <dbReference type="NCBI Taxonomy" id="29760"/>
    <lineage>
        <taxon>Eukaryota</taxon>
        <taxon>Viridiplantae</taxon>
        <taxon>Streptophyta</taxon>
        <taxon>Embryophyta</taxon>
        <taxon>Tracheophyta</taxon>
        <taxon>Spermatophyta</taxon>
        <taxon>Magnoliopsida</taxon>
        <taxon>eudicotyledons</taxon>
        <taxon>Gunneridae</taxon>
        <taxon>Pentapetalae</taxon>
        <taxon>rosids</taxon>
        <taxon>Vitales</taxon>
        <taxon>Vitaceae</taxon>
        <taxon>Viteae</taxon>
        <taxon>Vitis</taxon>
    </lineage>
</organism>
<proteinExistence type="predicted"/>
<dbReference type="EMBL" id="QGNW01001094">
    <property type="protein sequence ID" value="RVW56143.1"/>
    <property type="molecule type" value="Genomic_DNA"/>
</dbReference>
<evidence type="ECO:0000313" key="2">
    <source>
        <dbReference type="EMBL" id="RVX22618.1"/>
    </source>
</evidence>
<dbReference type="AlphaFoldDB" id="A0A438F852"/>
<dbReference type="Proteomes" id="UP000288805">
    <property type="component" value="Unassembled WGS sequence"/>
</dbReference>
<comment type="caution">
    <text evidence="1">The sequence shown here is derived from an EMBL/GenBank/DDBJ whole genome shotgun (WGS) entry which is preliminary data.</text>
</comment>
<protein>
    <submittedName>
        <fullName evidence="1">Uncharacterized protein</fullName>
    </submittedName>
</protein>
<name>A0A438F852_VITVI</name>
<reference evidence="1 3" key="1">
    <citation type="journal article" date="2018" name="PLoS Genet.">
        <title>Population sequencing reveals clonal diversity and ancestral inbreeding in the grapevine cultivar Chardonnay.</title>
        <authorList>
            <person name="Roach M.J."/>
            <person name="Johnson D.L."/>
            <person name="Bohlmann J."/>
            <person name="van Vuuren H.J."/>
            <person name="Jones S.J."/>
            <person name="Pretorius I.S."/>
            <person name="Schmidt S.A."/>
            <person name="Borneman A.R."/>
        </authorList>
    </citation>
    <scope>NUCLEOTIDE SEQUENCE [LARGE SCALE GENOMIC DNA]</scope>
    <source>
        <strain evidence="3">cv. Chardonnay</strain>
        <strain evidence="1">I10V1</strain>
        <tissue evidence="1">Leaf</tissue>
    </source>
</reference>
<evidence type="ECO:0000313" key="1">
    <source>
        <dbReference type="EMBL" id="RVW56143.1"/>
    </source>
</evidence>
<evidence type="ECO:0000313" key="3">
    <source>
        <dbReference type="Proteomes" id="UP000288805"/>
    </source>
</evidence>
<gene>
    <name evidence="2" type="ORF">CK203_012778</name>
    <name evidence="1" type="ORF">CK203_080824</name>
</gene>
<sequence>MPRSSTTTYGISNAPSSFGVAFEVVNALKAQPWIHDNLIAVMSHFLSIVHTMHQRCSSSLEVFF</sequence>
<accession>A0A438F852</accession>
<dbReference type="EMBL" id="QGNW01000003">
    <property type="protein sequence ID" value="RVX22618.1"/>
    <property type="molecule type" value="Genomic_DNA"/>
</dbReference>